<sequence>MGSNGKHISLRSSCTERKHYHFRLIADDRDRKVYTNREGKIREEIPFKNGTESKFRFS</sequence>
<organism evidence="1 2">
    <name type="scientific">Corchorus capsularis</name>
    <name type="common">Jute</name>
    <dbReference type="NCBI Taxonomy" id="210143"/>
    <lineage>
        <taxon>Eukaryota</taxon>
        <taxon>Viridiplantae</taxon>
        <taxon>Streptophyta</taxon>
        <taxon>Embryophyta</taxon>
        <taxon>Tracheophyta</taxon>
        <taxon>Spermatophyta</taxon>
        <taxon>Magnoliopsida</taxon>
        <taxon>eudicotyledons</taxon>
        <taxon>Gunneridae</taxon>
        <taxon>Pentapetalae</taxon>
        <taxon>rosids</taxon>
        <taxon>malvids</taxon>
        <taxon>Malvales</taxon>
        <taxon>Malvaceae</taxon>
        <taxon>Grewioideae</taxon>
        <taxon>Apeibeae</taxon>
        <taxon>Corchorus</taxon>
    </lineage>
</organism>
<evidence type="ECO:0000313" key="2">
    <source>
        <dbReference type="Proteomes" id="UP000188268"/>
    </source>
</evidence>
<accession>A0A1R3K181</accession>
<protein>
    <submittedName>
        <fullName evidence="1">Uncharacterized protein</fullName>
    </submittedName>
</protein>
<name>A0A1R3K181_COCAP</name>
<dbReference type="AlphaFoldDB" id="A0A1R3K181"/>
<dbReference type="Gramene" id="OMP00837">
    <property type="protein sequence ID" value="OMP00837"/>
    <property type="gene ID" value="CCACVL1_03285"/>
</dbReference>
<keyword evidence="2" id="KW-1185">Reference proteome</keyword>
<evidence type="ECO:0000313" key="1">
    <source>
        <dbReference type="EMBL" id="OMP00837.1"/>
    </source>
</evidence>
<gene>
    <name evidence="1" type="ORF">CCACVL1_03285</name>
</gene>
<dbReference type="EMBL" id="AWWV01006586">
    <property type="protein sequence ID" value="OMP00837.1"/>
    <property type="molecule type" value="Genomic_DNA"/>
</dbReference>
<reference evidence="1 2" key="1">
    <citation type="submission" date="2013-09" db="EMBL/GenBank/DDBJ databases">
        <title>Corchorus capsularis genome sequencing.</title>
        <authorList>
            <person name="Alam M."/>
            <person name="Haque M.S."/>
            <person name="Islam M.S."/>
            <person name="Emdad E.M."/>
            <person name="Islam M.M."/>
            <person name="Ahmed B."/>
            <person name="Halim A."/>
            <person name="Hossen Q.M.M."/>
            <person name="Hossain M.Z."/>
            <person name="Ahmed R."/>
            <person name="Khan M.M."/>
            <person name="Islam R."/>
            <person name="Rashid M.M."/>
            <person name="Khan S.A."/>
            <person name="Rahman M.S."/>
            <person name="Alam M."/>
        </authorList>
    </citation>
    <scope>NUCLEOTIDE SEQUENCE [LARGE SCALE GENOMIC DNA]</scope>
    <source>
        <strain evidence="2">cv. CVL-1</strain>
        <tissue evidence="1">Whole seedling</tissue>
    </source>
</reference>
<proteinExistence type="predicted"/>
<dbReference type="Proteomes" id="UP000188268">
    <property type="component" value="Unassembled WGS sequence"/>
</dbReference>
<comment type="caution">
    <text evidence="1">The sequence shown here is derived from an EMBL/GenBank/DDBJ whole genome shotgun (WGS) entry which is preliminary data.</text>
</comment>